<dbReference type="RefSeq" id="XP_007725144.1">
    <property type="nucleotide sequence ID" value="XM_007726954.1"/>
</dbReference>
<name>W9Y8Y3_9EURO</name>
<reference evidence="5 6" key="1">
    <citation type="submission" date="2013-03" db="EMBL/GenBank/DDBJ databases">
        <title>The Genome Sequence of Capronia coronata CBS 617.96.</title>
        <authorList>
            <consortium name="The Broad Institute Genomics Platform"/>
            <person name="Cuomo C."/>
            <person name="de Hoog S."/>
            <person name="Gorbushina A."/>
            <person name="Walker B."/>
            <person name="Young S.K."/>
            <person name="Zeng Q."/>
            <person name="Gargeya S."/>
            <person name="Fitzgerald M."/>
            <person name="Haas B."/>
            <person name="Abouelleil A."/>
            <person name="Allen A.W."/>
            <person name="Alvarado L."/>
            <person name="Arachchi H.M."/>
            <person name="Berlin A.M."/>
            <person name="Chapman S.B."/>
            <person name="Gainer-Dewar J."/>
            <person name="Goldberg J."/>
            <person name="Griggs A."/>
            <person name="Gujja S."/>
            <person name="Hansen M."/>
            <person name="Howarth C."/>
            <person name="Imamovic A."/>
            <person name="Ireland A."/>
            <person name="Larimer J."/>
            <person name="McCowan C."/>
            <person name="Murphy C."/>
            <person name="Pearson M."/>
            <person name="Poon T.W."/>
            <person name="Priest M."/>
            <person name="Roberts A."/>
            <person name="Saif S."/>
            <person name="Shea T."/>
            <person name="Sisk P."/>
            <person name="Sykes S."/>
            <person name="Wortman J."/>
            <person name="Nusbaum C."/>
            <person name="Birren B."/>
        </authorList>
    </citation>
    <scope>NUCLEOTIDE SEQUENCE [LARGE SCALE GENOMIC DNA]</scope>
    <source>
        <strain evidence="5 6">CBS 617.96</strain>
    </source>
</reference>
<evidence type="ECO:0000256" key="1">
    <source>
        <dbReference type="ARBA" id="ARBA00008356"/>
    </source>
</evidence>
<feature type="compositionally biased region" description="Basic and acidic residues" evidence="3">
    <location>
        <begin position="64"/>
        <end position="75"/>
    </location>
</feature>
<sequence>MAPSVHGTASRVGKRQAGLQSYAKVSKNINSRLNVKALLKEAALNPVVNGQTSAKATSKRKHIRVQDDSDAEKDCANTATSKKPKLQLPTPPPSRKTRNGSADPELSPSLELRQLSLDSSSSAQSTRSSSLPRALKDLISLHGAFLRAFMLHIAHNGRTAPADLGTLMASMTRLWKKQTVQKEDIQRILAMYELDSVNDIVAGQLLKHKNGPFKLTITLAGGESTRHSVEYVGTRGLDTLLDSPFDERSLQNSYEAQVQAAFESCCDQADELLRGEVRQLPRLEFTIGSQTQARKSKATAARKEILRLSSQAQNRSGSQFSAAKETSQTEETTTPQVVKDRTLSLLDRVRAKALASSTTTPNTPEAIVRRYALGRIQEVVEILRMLQQRKLASNFNSSIHSSPGKVRGKVSFSLNQLVNDIRGSLAVPLGEAEIRMCIKILADDVPGIWLSVYTVGNVQSVVLNGPGMSGIEVKKILDGR</sequence>
<dbReference type="Pfam" id="PF26121">
    <property type="entry name" value="HTH_CDT1"/>
    <property type="match status" value="1"/>
</dbReference>
<organism evidence="5 6">
    <name type="scientific">Capronia coronata CBS 617.96</name>
    <dbReference type="NCBI Taxonomy" id="1182541"/>
    <lineage>
        <taxon>Eukaryota</taxon>
        <taxon>Fungi</taxon>
        <taxon>Dikarya</taxon>
        <taxon>Ascomycota</taxon>
        <taxon>Pezizomycotina</taxon>
        <taxon>Eurotiomycetes</taxon>
        <taxon>Chaetothyriomycetidae</taxon>
        <taxon>Chaetothyriales</taxon>
        <taxon>Herpotrichiellaceae</taxon>
        <taxon>Capronia</taxon>
    </lineage>
</organism>
<dbReference type="eggNOG" id="ENOG502S8WG">
    <property type="taxonomic scope" value="Eukaryota"/>
</dbReference>
<comment type="caution">
    <text evidence="5">The sequence shown here is derived from an EMBL/GenBank/DDBJ whole genome shotgun (WGS) entry which is preliminary data.</text>
</comment>
<dbReference type="OrthoDB" id="341730at2759"/>
<accession>W9Y8Y3</accession>
<evidence type="ECO:0000313" key="6">
    <source>
        <dbReference type="Proteomes" id="UP000019484"/>
    </source>
</evidence>
<dbReference type="EMBL" id="AMWN01000005">
    <property type="protein sequence ID" value="EXJ85706.1"/>
    <property type="molecule type" value="Genomic_DNA"/>
</dbReference>
<evidence type="ECO:0000313" key="5">
    <source>
        <dbReference type="EMBL" id="EXJ85706.1"/>
    </source>
</evidence>
<evidence type="ECO:0000259" key="4">
    <source>
        <dbReference type="Pfam" id="PF16679"/>
    </source>
</evidence>
<feature type="domain" description="DNA replication factor Cdt1 C-terminal" evidence="4">
    <location>
        <begin position="344"/>
        <end position="455"/>
    </location>
</feature>
<feature type="compositionally biased region" description="Low complexity" evidence="3">
    <location>
        <begin position="325"/>
        <end position="334"/>
    </location>
</feature>
<dbReference type="InterPro" id="IPR032054">
    <property type="entry name" value="Cdt1_C"/>
</dbReference>
<dbReference type="HOGENOM" id="CLU_563831_0_0_1"/>
<evidence type="ECO:0000256" key="2">
    <source>
        <dbReference type="ARBA" id="ARBA00023306"/>
    </source>
</evidence>
<feature type="region of interest" description="Disordered" evidence="3">
    <location>
        <begin position="51"/>
        <end position="106"/>
    </location>
</feature>
<keyword evidence="6" id="KW-1185">Reference proteome</keyword>
<keyword evidence="2" id="KW-0131">Cell cycle</keyword>
<dbReference type="Pfam" id="PF16679">
    <property type="entry name" value="CDT1_C"/>
    <property type="match status" value="1"/>
</dbReference>
<dbReference type="Gene3D" id="1.10.10.1420">
    <property type="entry name" value="DNA replication factor Cdt1, C-terminal WH domain"/>
    <property type="match status" value="1"/>
</dbReference>
<proteinExistence type="inferred from homology"/>
<dbReference type="InterPro" id="IPR038090">
    <property type="entry name" value="Cdt1_C_WH_dom_sf"/>
</dbReference>
<feature type="region of interest" description="Disordered" evidence="3">
    <location>
        <begin position="311"/>
        <end position="337"/>
    </location>
</feature>
<dbReference type="GeneID" id="19160943"/>
<protein>
    <recommendedName>
        <fullName evidence="4">DNA replication factor Cdt1 C-terminal domain-containing protein</fullName>
    </recommendedName>
</protein>
<comment type="similarity">
    <text evidence="1">Belongs to the Cdt1 family.</text>
</comment>
<dbReference type="STRING" id="1182541.W9Y8Y3"/>
<feature type="compositionally biased region" description="Polar residues" evidence="3">
    <location>
        <begin position="311"/>
        <end position="321"/>
    </location>
</feature>
<evidence type="ECO:0000256" key="3">
    <source>
        <dbReference type="SAM" id="MobiDB-lite"/>
    </source>
</evidence>
<dbReference type="Proteomes" id="UP000019484">
    <property type="component" value="Unassembled WGS sequence"/>
</dbReference>
<gene>
    <name evidence="5" type="ORF">A1O1_06074</name>
</gene>
<dbReference type="AlphaFoldDB" id="W9Y8Y3"/>